<dbReference type="STRING" id="326522.BWD08_09025"/>
<proteinExistence type="predicted"/>
<reference evidence="2 3" key="1">
    <citation type="submission" date="2018-12" db="EMBL/GenBank/DDBJ databases">
        <authorList>
            <consortium name="Pathogen Informatics"/>
        </authorList>
    </citation>
    <scope>NUCLEOTIDE SEQUENCE [LARGE SCALE GENOMIC DNA]</scope>
    <source>
        <strain evidence="2 3">NCTC12227</strain>
    </source>
</reference>
<feature type="region of interest" description="Disordered" evidence="1">
    <location>
        <begin position="54"/>
        <end position="76"/>
    </location>
</feature>
<evidence type="ECO:0000313" key="2">
    <source>
        <dbReference type="EMBL" id="VEJ21941.1"/>
    </source>
</evidence>
<protein>
    <recommendedName>
        <fullName evidence="4">Oxidoreductase-like domain-containing protein</fullName>
    </recommendedName>
</protein>
<evidence type="ECO:0000256" key="1">
    <source>
        <dbReference type="SAM" id="MobiDB-lite"/>
    </source>
</evidence>
<accession>A0A448UDH7</accession>
<dbReference type="AlphaFoldDB" id="A0A448UDH7"/>
<dbReference type="EMBL" id="LR134516">
    <property type="protein sequence ID" value="VEJ21941.1"/>
    <property type="molecule type" value="Genomic_DNA"/>
</dbReference>
<gene>
    <name evidence="2" type="ORF">NCTC12227_01708</name>
</gene>
<name>A0A448UDH7_9NEIS</name>
<dbReference type="Proteomes" id="UP000268229">
    <property type="component" value="Chromosome"/>
</dbReference>
<dbReference type="OrthoDB" id="5797329at2"/>
<organism evidence="2 3">
    <name type="scientific">Neisseria animaloris</name>
    <dbReference type="NCBI Taxonomy" id="326522"/>
    <lineage>
        <taxon>Bacteria</taxon>
        <taxon>Pseudomonadati</taxon>
        <taxon>Pseudomonadota</taxon>
        <taxon>Betaproteobacteria</taxon>
        <taxon>Neisseriales</taxon>
        <taxon>Neisseriaceae</taxon>
        <taxon>Neisseria</taxon>
    </lineage>
</organism>
<sequence length="76" mass="8435">MDTTPKLKPEDLLPEPVRPESWECCGSDCGDACIQTIYWNEKAKYDEQQKIRREQSAAKAGVFSDGLNGGSENEAV</sequence>
<keyword evidence="3" id="KW-1185">Reference proteome</keyword>
<evidence type="ECO:0008006" key="4">
    <source>
        <dbReference type="Google" id="ProtNLM"/>
    </source>
</evidence>
<dbReference type="KEGG" id="nani:NCTC12227_01708"/>
<dbReference type="RefSeq" id="WP_107928656.1">
    <property type="nucleotide sequence ID" value="NZ_LR134516.1"/>
</dbReference>
<evidence type="ECO:0000313" key="3">
    <source>
        <dbReference type="Proteomes" id="UP000268229"/>
    </source>
</evidence>